<dbReference type="InterPro" id="IPR001544">
    <property type="entry name" value="Aminotrans_IV"/>
</dbReference>
<dbReference type="GO" id="GO:0030170">
    <property type="term" value="F:pyridoxal phosphate binding"/>
    <property type="evidence" value="ECO:0007669"/>
    <property type="project" value="InterPro"/>
</dbReference>
<dbReference type="GO" id="GO:0008696">
    <property type="term" value="F:4-amino-4-deoxychorismate lyase activity"/>
    <property type="evidence" value="ECO:0007669"/>
    <property type="project" value="UniProtKB-UniRule"/>
</dbReference>
<comment type="catalytic activity">
    <reaction evidence="9">
        <text>4-amino-4-deoxychorismate = 4-aminobenzoate + pyruvate + H(+)</text>
        <dbReference type="Rhea" id="RHEA:16201"/>
        <dbReference type="ChEBI" id="CHEBI:15361"/>
        <dbReference type="ChEBI" id="CHEBI:15378"/>
        <dbReference type="ChEBI" id="CHEBI:17836"/>
        <dbReference type="ChEBI" id="CHEBI:58406"/>
        <dbReference type="EC" id="4.1.3.38"/>
    </reaction>
</comment>
<keyword evidence="6 13" id="KW-0456">Lyase</keyword>
<dbReference type="AlphaFoldDB" id="A0A1I0EV30"/>
<comment type="pathway">
    <text evidence="7">Cofactor biosynthesis; tetrahydrofolate biosynthesis; 4-aminobenzoate from chorismate: step 2/2.</text>
</comment>
<organism evidence="13 14">
    <name type="scientific">Thalassotalea agarivorans</name>
    <name type="common">Thalassomonas agarivorans</name>
    <dbReference type="NCBI Taxonomy" id="349064"/>
    <lineage>
        <taxon>Bacteria</taxon>
        <taxon>Pseudomonadati</taxon>
        <taxon>Pseudomonadota</taxon>
        <taxon>Gammaproteobacteria</taxon>
        <taxon>Alteromonadales</taxon>
        <taxon>Colwelliaceae</taxon>
        <taxon>Thalassotalea</taxon>
    </lineage>
</organism>
<dbReference type="GO" id="GO:0005829">
    <property type="term" value="C:cytosol"/>
    <property type="evidence" value="ECO:0007669"/>
    <property type="project" value="TreeGrafter"/>
</dbReference>
<dbReference type="GO" id="GO:0008153">
    <property type="term" value="P:4-aminobenzoate biosynthetic process"/>
    <property type="evidence" value="ECO:0007669"/>
    <property type="project" value="UniProtKB-UniRule"/>
</dbReference>
<dbReference type="NCBIfam" id="NF004761">
    <property type="entry name" value="PRK06092.1"/>
    <property type="match status" value="1"/>
</dbReference>
<dbReference type="EMBL" id="FOHK01000008">
    <property type="protein sequence ID" value="SET48994.1"/>
    <property type="molecule type" value="Genomic_DNA"/>
</dbReference>
<protein>
    <recommendedName>
        <fullName evidence="8 10">Aminodeoxychorismate lyase</fullName>
        <ecNumber evidence="8 10">4.1.3.38</ecNumber>
    </recommendedName>
</protein>
<keyword evidence="5" id="KW-0289">Folate biosynthesis</keyword>
<dbReference type="STRING" id="349064.SAMN05660429_01940"/>
<evidence type="ECO:0000256" key="6">
    <source>
        <dbReference type="ARBA" id="ARBA00023239"/>
    </source>
</evidence>
<keyword evidence="14" id="KW-1185">Reference proteome</keyword>
<gene>
    <name evidence="13" type="ORF">SAMN05660429_01940</name>
</gene>
<dbReference type="RefSeq" id="WP_093329638.1">
    <property type="nucleotide sequence ID" value="NZ_AP027363.1"/>
</dbReference>
<dbReference type="InterPro" id="IPR017824">
    <property type="entry name" value="Aminodeoxychorismate_lyase_IV"/>
</dbReference>
<accession>A0A1I0EV30</accession>
<dbReference type="GO" id="GO:0046656">
    <property type="term" value="P:folic acid biosynthetic process"/>
    <property type="evidence" value="ECO:0007669"/>
    <property type="project" value="UniProtKB-KW"/>
</dbReference>
<proteinExistence type="inferred from homology"/>
<reference evidence="13 14" key="1">
    <citation type="submission" date="2016-10" db="EMBL/GenBank/DDBJ databases">
        <authorList>
            <person name="de Groot N.N."/>
        </authorList>
    </citation>
    <scope>NUCLEOTIDE SEQUENCE [LARGE SCALE GENOMIC DNA]</scope>
    <source>
        <strain evidence="13 14">DSM 19706</strain>
    </source>
</reference>
<evidence type="ECO:0000313" key="13">
    <source>
        <dbReference type="EMBL" id="SET48994.1"/>
    </source>
</evidence>
<evidence type="ECO:0000313" key="14">
    <source>
        <dbReference type="Proteomes" id="UP000199308"/>
    </source>
</evidence>
<dbReference type="InterPro" id="IPR018300">
    <property type="entry name" value="Aminotrans_IV_CS"/>
</dbReference>
<dbReference type="NCBIfam" id="TIGR03461">
    <property type="entry name" value="pabC_Proteo"/>
    <property type="match status" value="1"/>
</dbReference>
<dbReference type="Gene3D" id="3.20.10.10">
    <property type="entry name" value="D-amino Acid Aminotransferase, subunit A, domain 2"/>
    <property type="match status" value="1"/>
</dbReference>
<dbReference type="InterPro" id="IPR043131">
    <property type="entry name" value="BCAT-like_N"/>
</dbReference>
<evidence type="ECO:0000256" key="2">
    <source>
        <dbReference type="ARBA" id="ARBA00009320"/>
    </source>
</evidence>
<comment type="cofactor">
    <cofactor evidence="1 12">
        <name>pyridoxal 5'-phosphate</name>
        <dbReference type="ChEBI" id="CHEBI:597326"/>
    </cofactor>
</comment>
<dbReference type="InterPro" id="IPR036038">
    <property type="entry name" value="Aminotransferase-like"/>
</dbReference>
<dbReference type="PANTHER" id="PTHR42743:SF2">
    <property type="entry name" value="AMINODEOXYCHORISMATE LYASE"/>
    <property type="match status" value="1"/>
</dbReference>
<evidence type="ECO:0000256" key="3">
    <source>
        <dbReference type="ARBA" id="ARBA00011738"/>
    </source>
</evidence>
<dbReference type="PROSITE" id="PS00770">
    <property type="entry name" value="AA_TRANSFER_CLASS_4"/>
    <property type="match status" value="1"/>
</dbReference>
<dbReference type="InterPro" id="IPR050571">
    <property type="entry name" value="Class-IV_PLP-Dep_Aminotrnsfr"/>
</dbReference>
<keyword evidence="4 12" id="KW-0663">Pyridoxal phosphate</keyword>
<evidence type="ECO:0000256" key="10">
    <source>
        <dbReference type="NCBIfam" id="TIGR03461"/>
    </source>
</evidence>
<dbReference type="Pfam" id="PF01063">
    <property type="entry name" value="Aminotran_4"/>
    <property type="match status" value="1"/>
</dbReference>
<evidence type="ECO:0000256" key="9">
    <source>
        <dbReference type="ARBA" id="ARBA00049529"/>
    </source>
</evidence>
<sequence length="270" mass="29788">MLFCAVNGQQQDVIKVSDRGLAFGDGLFTTAKIVDGKIQLLRYHLDRLISGCQQLHIKGVNFNTLAESVCQQAKQYPLATLKIIITAGESERGYARDDSAKPTVIVTISEFPKQYINSDNLALSVGIATAQLGINPTLAGIKHLNRLEQVLVKKEAQSSAFDDLLVTNISGHIIETTMANVFFKRKDKVVTPKLNQSGVNGLVRQRLLALNENIEEVELTLEDIQTIEGAMVCNCLLGIVPIKQLNDKILDTSWVVPLQQELEKDIVLHD</sequence>
<evidence type="ECO:0000256" key="11">
    <source>
        <dbReference type="RuleBase" id="RU004106"/>
    </source>
</evidence>
<dbReference type="PANTHER" id="PTHR42743">
    <property type="entry name" value="AMINO-ACID AMINOTRANSFERASE"/>
    <property type="match status" value="1"/>
</dbReference>
<dbReference type="InterPro" id="IPR043132">
    <property type="entry name" value="BCAT-like_C"/>
</dbReference>
<dbReference type="EC" id="4.1.3.38" evidence="8 10"/>
<evidence type="ECO:0000256" key="12">
    <source>
        <dbReference type="RuleBase" id="RU004516"/>
    </source>
</evidence>
<evidence type="ECO:0000256" key="4">
    <source>
        <dbReference type="ARBA" id="ARBA00022898"/>
    </source>
</evidence>
<evidence type="ECO:0000256" key="1">
    <source>
        <dbReference type="ARBA" id="ARBA00001933"/>
    </source>
</evidence>
<evidence type="ECO:0000256" key="7">
    <source>
        <dbReference type="ARBA" id="ARBA00035633"/>
    </source>
</evidence>
<evidence type="ECO:0000256" key="5">
    <source>
        <dbReference type="ARBA" id="ARBA00022909"/>
    </source>
</evidence>
<comment type="subunit">
    <text evidence="3">Homodimer.</text>
</comment>
<dbReference type="Proteomes" id="UP000199308">
    <property type="component" value="Unassembled WGS sequence"/>
</dbReference>
<name>A0A1I0EV30_THASX</name>
<comment type="similarity">
    <text evidence="2 11">Belongs to the class-IV pyridoxal-phosphate-dependent aminotransferase family.</text>
</comment>
<dbReference type="SUPFAM" id="SSF56752">
    <property type="entry name" value="D-aminoacid aminotransferase-like PLP-dependent enzymes"/>
    <property type="match status" value="1"/>
</dbReference>
<dbReference type="Gene3D" id="3.30.470.10">
    <property type="match status" value="1"/>
</dbReference>
<dbReference type="OrthoDB" id="9805628at2"/>
<evidence type="ECO:0000256" key="8">
    <source>
        <dbReference type="ARBA" id="ARBA00035676"/>
    </source>
</evidence>